<dbReference type="GO" id="GO:0009279">
    <property type="term" value="C:cell outer membrane"/>
    <property type="evidence" value="ECO:0007669"/>
    <property type="project" value="UniProtKB-SubCell"/>
</dbReference>
<evidence type="ECO:0000256" key="10">
    <source>
        <dbReference type="SAM" id="Phobius"/>
    </source>
</evidence>
<sequence>MAVPIPVAAFQLAGYRQAVANTLYLNFTQTVYRSKFIIVLLWQLLLIVPMAVAQGQMYLDGDDPEQDCGLTLSGKVLDHDTREPLIGATIYIEELQRGTLSDEYGNYHFHHLCRGSYTLKVTYIGYVMERPTLRMTTSTVRNLTLHVDARQLKQVVITGERLTEEVQSAGTLSGRELETTRGLSLAESLQNLSGVSTMQTGPTISKPVIHGLHSNRILLLNNGVRHEGQQWGAEHAPEIDPFVASELKVVKGAAGVRYGADAIGGVVLVEPKALPDTAGVSGELNLLGSTNNRQGAVSATVEGKPASIPALSWRLQGTAKRAGNARTADYYMQNTGFQELNFSGTLGYKKENYGAEVFYSQFNTKLGILKASHIGNLTDLENAIGRERPEQTSYDFTYTIDRPYQDVSHHLLKTKAYWDTGNAGRLEFVYGLQRNIRQEYDLHRASSADPELTLDITTHTTEAVWEHAPVGNLTGSAGVSTIYQNNTYQGRYFIPFFRNFTAGAFVSEKWRKDRLQLEGGVRYDYKKLNITKRERNSDIIRPEYQFHNVSGTLGALYDVGYHLTFGLSATSAWRAPGANELFSDGVHHGSASYERGNRDLNSEQAYNFEASVTYYGNQRLNGKLSVYNNFINDYIYLAPVQPPTLTIRGAFPTFEYKQADAIFRGIDLDLEYRFTPQLYLESRTSIVRARNLDLNDHLVGVPADRYNNMLRFDTDRLAGIGTSDTYFALGGTYVAEQTRVPTVAEQDYMAPPAGYFLLNLEAGTTVQLGRQPVELGITGSNLLNTAYRDYLNRFRYFTDDMGRMLLFRVKLPLNFSGR</sequence>
<dbReference type="EMBL" id="FTNM01000001">
    <property type="protein sequence ID" value="SIQ71541.1"/>
    <property type="molecule type" value="Genomic_DNA"/>
</dbReference>
<dbReference type="Gene3D" id="2.40.170.20">
    <property type="entry name" value="TonB-dependent receptor, beta-barrel domain"/>
    <property type="match status" value="1"/>
</dbReference>
<keyword evidence="7 8" id="KW-0998">Cell outer membrane</keyword>
<dbReference type="PANTHER" id="PTHR30069:SF40">
    <property type="entry name" value="TONB-DEPENDENT RECEPTOR NMB0964-RELATED"/>
    <property type="match status" value="1"/>
</dbReference>
<evidence type="ECO:0000313" key="13">
    <source>
        <dbReference type="EMBL" id="SIQ71541.1"/>
    </source>
</evidence>
<evidence type="ECO:0000256" key="7">
    <source>
        <dbReference type="ARBA" id="ARBA00023237"/>
    </source>
</evidence>
<comment type="similarity">
    <text evidence="8 9">Belongs to the TonB-dependent receptor family.</text>
</comment>
<keyword evidence="10" id="KW-1133">Transmembrane helix</keyword>
<dbReference type="OrthoDB" id="9795928at2"/>
<accession>A0A1N6V143</accession>
<dbReference type="Gene3D" id="2.170.130.10">
    <property type="entry name" value="TonB-dependent receptor, plug domain"/>
    <property type="match status" value="1"/>
</dbReference>
<gene>
    <name evidence="13" type="ORF">SAMN05421545_1176</name>
</gene>
<dbReference type="InterPro" id="IPR039426">
    <property type="entry name" value="TonB-dep_rcpt-like"/>
</dbReference>
<evidence type="ECO:0000256" key="5">
    <source>
        <dbReference type="ARBA" id="ARBA00023077"/>
    </source>
</evidence>
<feature type="domain" description="TonB-dependent receptor plug" evidence="12">
    <location>
        <begin position="166"/>
        <end position="266"/>
    </location>
</feature>
<evidence type="ECO:0000313" key="14">
    <source>
        <dbReference type="Proteomes" id="UP000185924"/>
    </source>
</evidence>
<feature type="domain" description="TonB-dependent receptor-like beta-barrel" evidence="11">
    <location>
        <begin position="343"/>
        <end position="781"/>
    </location>
</feature>
<dbReference type="PROSITE" id="PS52016">
    <property type="entry name" value="TONB_DEPENDENT_REC_3"/>
    <property type="match status" value="1"/>
</dbReference>
<keyword evidence="4 8" id="KW-0812">Transmembrane</keyword>
<evidence type="ECO:0000256" key="4">
    <source>
        <dbReference type="ARBA" id="ARBA00022692"/>
    </source>
</evidence>
<dbReference type="STRING" id="1077936.SAMN05421545_1176"/>
<dbReference type="Pfam" id="PF00593">
    <property type="entry name" value="TonB_dep_Rec_b-barrel"/>
    <property type="match status" value="1"/>
</dbReference>
<reference evidence="14" key="1">
    <citation type="submission" date="2017-01" db="EMBL/GenBank/DDBJ databases">
        <authorList>
            <person name="Varghese N."/>
            <person name="Submissions S."/>
        </authorList>
    </citation>
    <scope>NUCLEOTIDE SEQUENCE [LARGE SCALE GENOMIC DNA]</scope>
    <source>
        <strain evidence="14">DM9</strain>
    </source>
</reference>
<evidence type="ECO:0000259" key="11">
    <source>
        <dbReference type="Pfam" id="PF00593"/>
    </source>
</evidence>
<dbReference type="InterPro" id="IPR000531">
    <property type="entry name" value="Beta-barrel_TonB"/>
</dbReference>
<organism evidence="13 14">
    <name type="scientific">Pontibacter lucknowensis</name>
    <dbReference type="NCBI Taxonomy" id="1077936"/>
    <lineage>
        <taxon>Bacteria</taxon>
        <taxon>Pseudomonadati</taxon>
        <taxon>Bacteroidota</taxon>
        <taxon>Cytophagia</taxon>
        <taxon>Cytophagales</taxon>
        <taxon>Hymenobacteraceae</taxon>
        <taxon>Pontibacter</taxon>
    </lineage>
</organism>
<dbReference type="InterPro" id="IPR036942">
    <property type="entry name" value="Beta-barrel_TonB_sf"/>
</dbReference>
<dbReference type="InterPro" id="IPR008969">
    <property type="entry name" value="CarboxyPept-like_regulatory"/>
</dbReference>
<dbReference type="Gene3D" id="2.60.40.1120">
    <property type="entry name" value="Carboxypeptidase-like, regulatory domain"/>
    <property type="match status" value="1"/>
</dbReference>
<dbReference type="GO" id="GO:0044718">
    <property type="term" value="P:siderophore transmembrane transport"/>
    <property type="evidence" value="ECO:0007669"/>
    <property type="project" value="TreeGrafter"/>
</dbReference>
<dbReference type="SUPFAM" id="SSF49464">
    <property type="entry name" value="Carboxypeptidase regulatory domain-like"/>
    <property type="match status" value="1"/>
</dbReference>
<dbReference type="InterPro" id="IPR037066">
    <property type="entry name" value="Plug_dom_sf"/>
</dbReference>
<keyword evidence="2 8" id="KW-0813">Transport</keyword>
<evidence type="ECO:0000256" key="3">
    <source>
        <dbReference type="ARBA" id="ARBA00022452"/>
    </source>
</evidence>
<dbReference type="SUPFAM" id="SSF56935">
    <property type="entry name" value="Porins"/>
    <property type="match status" value="1"/>
</dbReference>
<dbReference type="PANTHER" id="PTHR30069">
    <property type="entry name" value="TONB-DEPENDENT OUTER MEMBRANE RECEPTOR"/>
    <property type="match status" value="1"/>
</dbReference>
<keyword evidence="14" id="KW-1185">Reference proteome</keyword>
<dbReference type="AlphaFoldDB" id="A0A1N6V143"/>
<name>A0A1N6V143_9BACT</name>
<dbReference type="RefSeq" id="WP_083674083.1">
    <property type="nucleotide sequence ID" value="NZ_FTNM01000001.1"/>
</dbReference>
<keyword evidence="6 8" id="KW-0472">Membrane</keyword>
<evidence type="ECO:0000256" key="6">
    <source>
        <dbReference type="ARBA" id="ARBA00023136"/>
    </source>
</evidence>
<feature type="transmembrane region" description="Helical" evidence="10">
    <location>
        <begin position="36"/>
        <end position="59"/>
    </location>
</feature>
<dbReference type="InterPro" id="IPR012910">
    <property type="entry name" value="Plug_dom"/>
</dbReference>
<keyword evidence="5 9" id="KW-0798">TonB box</keyword>
<evidence type="ECO:0000256" key="2">
    <source>
        <dbReference type="ARBA" id="ARBA00022448"/>
    </source>
</evidence>
<evidence type="ECO:0000256" key="8">
    <source>
        <dbReference type="PROSITE-ProRule" id="PRU01360"/>
    </source>
</evidence>
<proteinExistence type="inferred from homology"/>
<dbReference type="Pfam" id="PF13715">
    <property type="entry name" value="CarbopepD_reg_2"/>
    <property type="match status" value="1"/>
</dbReference>
<keyword evidence="3 8" id="KW-1134">Transmembrane beta strand</keyword>
<evidence type="ECO:0000256" key="1">
    <source>
        <dbReference type="ARBA" id="ARBA00004571"/>
    </source>
</evidence>
<protein>
    <submittedName>
        <fullName evidence="13">Iron complex outermembrane recepter protein</fullName>
    </submittedName>
</protein>
<comment type="subcellular location">
    <subcellularLocation>
        <location evidence="1 8">Cell outer membrane</location>
        <topology evidence="1 8">Multi-pass membrane protein</topology>
    </subcellularLocation>
</comment>
<dbReference type="GO" id="GO:0015344">
    <property type="term" value="F:siderophore uptake transmembrane transporter activity"/>
    <property type="evidence" value="ECO:0007669"/>
    <property type="project" value="TreeGrafter"/>
</dbReference>
<dbReference type="Proteomes" id="UP000185924">
    <property type="component" value="Unassembled WGS sequence"/>
</dbReference>
<evidence type="ECO:0000256" key="9">
    <source>
        <dbReference type="RuleBase" id="RU003357"/>
    </source>
</evidence>
<evidence type="ECO:0000259" key="12">
    <source>
        <dbReference type="Pfam" id="PF07715"/>
    </source>
</evidence>
<dbReference type="Pfam" id="PF07715">
    <property type="entry name" value="Plug"/>
    <property type="match status" value="1"/>
</dbReference>